<reference evidence="12" key="2">
    <citation type="submission" date="2021-04" db="EMBL/GenBank/DDBJ databases">
        <authorList>
            <person name="Gilroy R."/>
        </authorList>
    </citation>
    <scope>NUCLEOTIDE SEQUENCE</scope>
    <source>
        <strain evidence="12">CHK183-1962</strain>
    </source>
</reference>
<dbReference type="EMBL" id="DXEK01000140">
    <property type="protein sequence ID" value="HIX77618.1"/>
    <property type="molecule type" value="Genomic_DNA"/>
</dbReference>
<evidence type="ECO:0000256" key="4">
    <source>
        <dbReference type="ARBA" id="ARBA00023015"/>
    </source>
</evidence>
<evidence type="ECO:0000256" key="7">
    <source>
        <dbReference type="ARBA" id="ARBA00024867"/>
    </source>
</evidence>
<dbReference type="Gene3D" id="6.10.250.690">
    <property type="match status" value="1"/>
</dbReference>
<evidence type="ECO:0000256" key="2">
    <source>
        <dbReference type="ARBA" id="ARBA00022553"/>
    </source>
</evidence>
<evidence type="ECO:0000313" key="13">
    <source>
        <dbReference type="Proteomes" id="UP000886890"/>
    </source>
</evidence>
<comment type="function">
    <text evidence="7">May play the central regulatory role in sporulation. It may be an element of the effector pathway responsible for the activation of sporulation genes in response to nutritional stress. Spo0A may act in concert with spo0H (a sigma factor) to control the expression of some genes that are critical to the sporulation process.</text>
</comment>
<dbReference type="GO" id="GO:0000976">
    <property type="term" value="F:transcription cis-regulatory region binding"/>
    <property type="evidence" value="ECO:0007669"/>
    <property type="project" value="TreeGrafter"/>
</dbReference>
<dbReference type="PANTHER" id="PTHR48111">
    <property type="entry name" value="REGULATOR OF RPOS"/>
    <property type="match status" value="1"/>
</dbReference>
<evidence type="ECO:0000256" key="3">
    <source>
        <dbReference type="ARBA" id="ARBA00023012"/>
    </source>
</evidence>
<gene>
    <name evidence="12" type="ORF">H9734_08515</name>
</gene>
<dbReference type="Pfam" id="PF00486">
    <property type="entry name" value="Trans_reg_C"/>
    <property type="match status" value="1"/>
</dbReference>
<evidence type="ECO:0000313" key="12">
    <source>
        <dbReference type="EMBL" id="HIX77618.1"/>
    </source>
</evidence>
<evidence type="ECO:0000256" key="1">
    <source>
        <dbReference type="ARBA" id="ARBA00018672"/>
    </source>
</evidence>
<keyword evidence="5 9" id="KW-0238">DNA-binding</keyword>
<dbReference type="GO" id="GO:0032993">
    <property type="term" value="C:protein-DNA complex"/>
    <property type="evidence" value="ECO:0007669"/>
    <property type="project" value="TreeGrafter"/>
</dbReference>
<feature type="domain" description="Response regulatory" evidence="10">
    <location>
        <begin position="4"/>
        <end position="116"/>
    </location>
</feature>
<protein>
    <recommendedName>
        <fullName evidence="1">Stage 0 sporulation protein A homolog</fullName>
    </recommendedName>
</protein>
<organism evidence="12 13">
    <name type="scientific">Candidatus Fusicatenibacter merdavium</name>
    <dbReference type="NCBI Taxonomy" id="2838600"/>
    <lineage>
        <taxon>Bacteria</taxon>
        <taxon>Bacillati</taxon>
        <taxon>Bacillota</taxon>
        <taxon>Clostridia</taxon>
        <taxon>Lachnospirales</taxon>
        <taxon>Lachnospiraceae</taxon>
        <taxon>Fusicatenibacter</taxon>
    </lineage>
</organism>
<feature type="DNA-binding region" description="OmpR/PhoB-type" evidence="9">
    <location>
        <begin position="126"/>
        <end position="224"/>
    </location>
</feature>
<evidence type="ECO:0000259" key="10">
    <source>
        <dbReference type="PROSITE" id="PS50110"/>
    </source>
</evidence>
<evidence type="ECO:0000256" key="6">
    <source>
        <dbReference type="ARBA" id="ARBA00023163"/>
    </source>
</evidence>
<keyword evidence="4" id="KW-0805">Transcription regulation</keyword>
<dbReference type="InterPro" id="IPR039420">
    <property type="entry name" value="WalR-like"/>
</dbReference>
<dbReference type="GO" id="GO:0000156">
    <property type="term" value="F:phosphorelay response regulator activity"/>
    <property type="evidence" value="ECO:0007669"/>
    <property type="project" value="TreeGrafter"/>
</dbReference>
<proteinExistence type="predicted"/>
<dbReference type="AlphaFoldDB" id="A0A9D1XDM1"/>
<dbReference type="FunFam" id="3.40.50.2300:FF:000001">
    <property type="entry name" value="DNA-binding response regulator PhoB"/>
    <property type="match status" value="1"/>
</dbReference>
<feature type="modified residue" description="4-aspartylphosphate" evidence="8">
    <location>
        <position position="52"/>
    </location>
</feature>
<name>A0A9D1XDM1_9FIRM</name>
<dbReference type="InterPro" id="IPR011006">
    <property type="entry name" value="CheY-like_superfamily"/>
</dbReference>
<dbReference type="SMART" id="SM00862">
    <property type="entry name" value="Trans_reg_C"/>
    <property type="match status" value="1"/>
</dbReference>
<dbReference type="Gene3D" id="1.10.10.10">
    <property type="entry name" value="Winged helix-like DNA-binding domain superfamily/Winged helix DNA-binding domain"/>
    <property type="match status" value="1"/>
</dbReference>
<comment type="caution">
    <text evidence="12">The sequence shown here is derived from an EMBL/GenBank/DDBJ whole genome shotgun (WGS) entry which is preliminary data.</text>
</comment>
<reference evidence="12" key="1">
    <citation type="journal article" date="2021" name="PeerJ">
        <title>Extensive microbial diversity within the chicken gut microbiome revealed by metagenomics and culture.</title>
        <authorList>
            <person name="Gilroy R."/>
            <person name="Ravi A."/>
            <person name="Getino M."/>
            <person name="Pursley I."/>
            <person name="Horton D.L."/>
            <person name="Alikhan N.F."/>
            <person name="Baker D."/>
            <person name="Gharbi K."/>
            <person name="Hall N."/>
            <person name="Watson M."/>
            <person name="Adriaenssens E.M."/>
            <person name="Foster-Nyarko E."/>
            <person name="Jarju S."/>
            <person name="Secka A."/>
            <person name="Antonio M."/>
            <person name="Oren A."/>
            <person name="Chaudhuri R.R."/>
            <person name="La Ragione R."/>
            <person name="Hildebrand F."/>
            <person name="Pallen M.J."/>
        </authorList>
    </citation>
    <scope>NUCLEOTIDE SEQUENCE</scope>
    <source>
        <strain evidence="12">CHK183-1962</strain>
    </source>
</reference>
<feature type="domain" description="OmpR/PhoB-type" evidence="11">
    <location>
        <begin position="126"/>
        <end position="224"/>
    </location>
</feature>
<dbReference type="CDD" id="cd17574">
    <property type="entry name" value="REC_OmpR"/>
    <property type="match status" value="1"/>
</dbReference>
<dbReference type="GO" id="GO:0005829">
    <property type="term" value="C:cytosol"/>
    <property type="evidence" value="ECO:0007669"/>
    <property type="project" value="TreeGrafter"/>
</dbReference>
<keyword evidence="2 8" id="KW-0597">Phosphoprotein</keyword>
<dbReference type="SMART" id="SM00448">
    <property type="entry name" value="REC"/>
    <property type="match status" value="1"/>
</dbReference>
<keyword evidence="6" id="KW-0804">Transcription</keyword>
<evidence type="ECO:0000259" key="11">
    <source>
        <dbReference type="PROSITE" id="PS51755"/>
    </source>
</evidence>
<dbReference type="CDD" id="cd00383">
    <property type="entry name" value="trans_reg_C"/>
    <property type="match status" value="1"/>
</dbReference>
<dbReference type="PROSITE" id="PS50110">
    <property type="entry name" value="RESPONSE_REGULATORY"/>
    <property type="match status" value="1"/>
</dbReference>
<dbReference type="SUPFAM" id="SSF52172">
    <property type="entry name" value="CheY-like"/>
    <property type="match status" value="1"/>
</dbReference>
<evidence type="ECO:0000256" key="9">
    <source>
        <dbReference type="PROSITE-ProRule" id="PRU01091"/>
    </source>
</evidence>
<dbReference type="PANTHER" id="PTHR48111:SF2">
    <property type="entry name" value="RESPONSE REGULATOR SAER"/>
    <property type="match status" value="1"/>
</dbReference>
<evidence type="ECO:0000256" key="8">
    <source>
        <dbReference type="PROSITE-ProRule" id="PRU00169"/>
    </source>
</evidence>
<dbReference type="InterPro" id="IPR001867">
    <property type="entry name" value="OmpR/PhoB-type_DNA-bd"/>
</dbReference>
<dbReference type="Gene3D" id="3.40.50.2300">
    <property type="match status" value="1"/>
</dbReference>
<dbReference type="GO" id="GO:0006355">
    <property type="term" value="P:regulation of DNA-templated transcription"/>
    <property type="evidence" value="ECO:0007669"/>
    <property type="project" value="InterPro"/>
</dbReference>
<dbReference type="PROSITE" id="PS51755">
    <property type="entry name" value="OMPR_PHOB"/>
    <property type="match status" value="1"/>
</dbReference>
<sequence>MGYRLLVVDDDVELVRMLKSYLEMKGYEILTAGDGVEALEMISRDPDLILLDINMPRMDGIEVCRKIRNETACPILFLTARVEEQDRVNGLLSGGDDYVMKPFSLRELEARIIAHLKREERQRFRVNSKYENGLWIDYAGKAVRFEGKEIELTHLEYEIVEFLSMHPGQVFDKERIYERICGYDAEGDSRVVTELVRRIRKKFSACVDAEMIETVWGNGYRWKK</sequence>
<dbReference type="InterPro" id="IPR001789">
    <property type="entry name" value="Sig_transdc_resp-reg_receiver"/>
</dbReference>
<dbReference type="InterPro" id="IPR036388">
    <property type="entry name" value="WH-like_DNA-bd_sf"/>
</dbReference>
<dbReference type="Proteomes" id="UP000886890">
    <property type="component" value="Unassembled WGS sequence"/>
</dbReference>
<evidence type="ECO:0000256" key="5">
    <source>
        <dbReference type="ARBA" id="ARBA00023125"/>
    </source>
</evidence>
<accession>A0A9D1XDM1</accession>
<dbReference type="Pfam" id="PF00072">
    <property type="entry name" value="Response_reg"/>
    <property type="match status" value="1"/>
</dbReference>
<keyword evidence="3" id="KW-0902">Two-component regulatory system</keyword>